<feature type="region of interest" description="Disordered" evidence="1">
    <location>
        <begin position="31"/>
        <end position="74"/>
    </location>
</feature>
<feature type="compositionally biased region" description="Low complexity" evidence="1">
    <location>
        <begin position="35"/>
        <end position="51"/>
    </location>
</feature>
<name>A0A251VBP4_HELAN</name>
<proteinExistence type="predicted"/>
<dbReference type="PANTHER" id="PTHR33130">
    <property type="entry name" value="PUTATIVE (DUF1639)-RELATED"/>
    <property type="match status" value="1"/>
</dbReference>
<gene>
    <name evidence="2" type="ORF">HannXRQ_Chr03g0088951</name>
</gene>
<dbReference type="EMBL" id="CM007892">
    <property type="protein sequence ID" value="OTG32643.1"/>
    <property type="molecule type" value="Genomic_DNA"/>
</dbReference>
<keyword evidence="3" id="KW-1185">Reference proteome</keyword>
<dbReference type="STRING" id="4232.A0A251VBP4"/>
<dbReference type="Proteomes" id="UP000215914">
    <property type="component" value="Chromosome 3"/>
</dbReference>
<sequence>MTTVPAAKHHQPLHNFTLPFLKWGQRIHHHRRRSPLSSSDLHNRRTTTITTTEREIDEQNGDVSPHENNNNSNLIDVDVATGDCKPWNLRPRRLVIDTVDSEHFPVMTCSKRLPRDDKDEERKKKNSRLWISLSKDEIEEDIYAFTGSRPCRRPKKRSKVEQKQLDNVFPGLYLVGISADSYRKRRLRSDVSKRFEV</sequence>
<reference evidence="3" key="1">
    <citation type="journal article" date="2017" name="Nature">
        <title>The sunflower genome provides insights into oil metabolism, flowering and Asterid evolution.</title>
        <authorList>
            <person name="Badouin H."/>
            <person name="Gouzy J."/>
            <person name="Grassa C.J."/>
            <person name="Murat F."/>
            <person name="Staton S.E."/>
            <person name="Cottret L."/>
            <person name="Lelandais-Briere C."/>
            <person name="Owens G.L."/>
            <person name="Carrere S."/>
            <person name="Mayjonade B."/>
            <person name="Legrand L."/>
            <person name="Gill N."/>
            <person name="Kane N.C."/>
            <person name="Bowers J.E."/>
            <person name="Hubner S."/>
            <person name="Bellec A."/>
            <person name="Berard A."/>
            <person name="Berges H."/>
            <person name="Blanchet N."/>
            <person name="Boniface M.C."/>
            <person name="Brunel D."/>
            <person name="Catrice O."/>
            <person name="Chaidir N."/>
            <person name="Claudel C."/>
            <person name="Donnadieu C."/>
            <person name="Faraut T."/>
            <person name="Fievet G."/>
            <person name="Helmstetter N."/>
            <person name="King M."/>
            <person name="Knapp S.J."/>
            <person name="Lai Z."/>
            <person name="Le Paslier M.C."/>
            <person name="Lippi Y."/>
            <person name="Lorenzon L."/>
            <person name="Mandel J.R."/>
            <person name="Marage G."/>
            <person name="Marchand G."/>
            <person name="Marquand E."/>
            <person name="Bret-Mestries E."/>
            <person name="Morien E."/>
            <person name="Nambeesan S."/>
            <person name="Nguyen T."/>
            <person name="Pegot-Espagnet P."/>
            <person name="Pouilly N."/>
            <person name="Raftis F."/>
            <person name="Sallet E."/>
            <person name="Schiex T."/>
            <person name="Thomas J."/>
            <person name="Vandecasteele C."/>
            <person name="Vares D."/>
            <person name="Vear F."/>
            <person name="Vautrin S."/>
            <person name="Crespi M."/>
            <person name="Mangin B."/>
            <person name="Burke J.M."/>
            <person name="Salse J."/>
            <person name="Munos S."/>
            <person name="Vincourt P."/>
            <person name="Rieseberg L.H."/>
            <person name="Langlade N.B."/>
        </authorList>
    </citation>
    <scope>NUCLEOTIDE SEQUENCE [LARGE SCALE GENOMIC DNA]</scope>
    <source>
        <strain evidence="3">cv. SF193</strain>
    </source>
</reference>
<dbReference type="InterPro" id="IPR012438">
    <property type="entry name" value="DUF1639"/>
</dbReference>
<evidence type="ECO:0000313" key="3">
    <source>
        <dbReference type="Proteomes" id="UP000215914"/>
    </source>
</evidence>
<protein>
    <submittedName>
        <fullName evidence="2">Uncharacterized protein</fullName>
    </submittedName>
</protein>
<dbReference type="PANTHER" id="PTHR33130:SF40">
    <property type="entry name" value="CHROMOGRANIN (DUF1639)"/>
    <property type="match status" value="1"/>
</dbReference>
<organism evidence="2 3">
    <name type="scientific">Helianthus annuus</name>
    <name type="common">Common sunflower</name>
    <dbReference type="NCBI Taxonomy" id="4232"/>
    <lineage>
        <taxon>Eukaryota</taxon>
        <taxon>Viridiplantae</taxon>
        <taxon>Streptophyta</taxon>
        <taxon>Embryophyta</taxon>
        <taxon>Tracheophyta</taxon>
        <taxon>Spermatophyta</taxon>
        <taxon>Magnoliopsida</taxon>
        <taxon>eudicotyledons</taxon>
        <taxon>Gunneridae</taxon>
        <taxon>Pentapetalae</taxon>
        <taxon>asterids</taxon>
        <taxon>campanulids</taxon>
        <taxon>Asterales</taxon>
        <taxon>Asteraceae</taxon>
        <taxon>Asteroideae</taxon>
        <taxon>Heliantheae alliance</taxon>
        <taxon>Heliantheae</taxon>
        <taxon>Helianthus</taxon>
    </lineage>
</organism>
<dbReference type="InParanoid" id="A0A251VBP4"/>
<evidence type="ECO:0000256" key="1">
    <source>
        <dbReference type="SAM" id="MobiDB-lite"/>
    </source>
</evidence>
<dbReference type="Pfam" id="PF07797">
    <property type="entry name" value="DUF1639"/>
    <property type="match status" value="1"/>
</dbReference>
<evidence type="ECO:0000313" key="2">
    <source>
        <dbReference type="EMBL" id="OTG32643.1"/>
    </source>
</evidence>
<accession>A0A251VBP4</accession>
<dbReference type="AlphaFoldDB" id="A0A251VBP4"/>